<evidence type="ECO:0000256" key="2">
    <source>
        <dbReference type="SAM" id="Phobius"/>
    </source>
</evidence>
<evidence type="ECO:0000313" key="4">
    <source>
        <dbReference type="EMBL" id="KAF8775854.1"/>
    </source>
</evidence>
<evidence type="ECO:0000313" key="3">
    <source>
        <dbReference type="EMBL" id="KAF8772713.1"/>
    </source>
</evidence>
<dbReference type="OrthoDB" id="1889663at2759"/>
<comment type="caution">
    <text evidence="3">The sequence shown here is derived from an EMBL/GenBank/DDBJ whole genome shotgun (WGS) entry which is preliminary data.</text>
</comment>
<gene>
    <name evidence="4" type="ORF">HU200_004247</name>
    <name evidence="3" type="ORF">HU200_005464</name>
</gene>
<accession>A0A835KRH5</accession>
<dbReference type="Proteomes" id="UP000636709">
    <property type="component" value="Unassembled WGS sequence"/>
</dbReference>
<dbReference type="EMBL" id="JACEFO010000275">
    <property type="protein sequence ID" value="KAF8775854.1"/>
    <property type="molecule type" value="Genomic_DNA"/>
</dbReference>
<reference evidence="3" key="1">
    <citation type="submission" date="2020-07" db="EMBL/GenBank/DDBJ databases">
        <title>Genome sequence and genetic diversity analysis of an under-domesticated orphan crop, white fonio (Digitaria exilis).</title>
        <authorList>
            <person name="Bennetzen J.L."/>
            <person name="Chen S."/>
            <person name="Ma X."/>
            <person name="Wang X."/>
            <person name="Yssel A.E.J."/>
            <person name="Chaluvadi S.R."/>
            <person name="Johnson M."/>
            <person name="Gangashetty P."/>
            <person name="Hamidou F."/>
            <person name="Sanogo M.D."/>
            <person name="Zwaenepoel A."/>
            <person name="Wallace J."/>
            <person name="Van De Peer Y."/>
            <person name="Van Deynze A."/>
        </authorList>
    </citation>
    <scope>NUCLEOTIDE SEQUENCE</scope>
    <source>
        <tissue evidence="3">Leaves</tissue>
    </source>
</reference>
<dbReference type="AlphaFoldDB" id="A0A835KRH5"/>
<protein>
    <submittedName>
        <fullName evidence="3">Uncharacterized protein</fullName>
    </submittedName>
</protein>
<proteinExistence type="predicted"/>
<dbReference type="PANTHER" id="PTHR36038">
    <property type="entry name" value="OS06G0102750 PROTEIN"/>
    <property type="match status" value="1"/>
</dbReference>
<evidence type="ECO:0000256" key="1">
    <source>
        <dbReference type="SAM" id="MobiDB-lite"/>
    </source>
</evidence>
<name>A0A835KRH5_9POAL</name>
<keyword evidence="5" id="KW-1185">Reference proteome</keyword>
<keyword evidence="2" id="KW-1133">Transmembrane helix</keyword>
<feature type="transmembrane region" description="Helical" evidence="2">
    <location>
        <begin position="199"/>
        <end position="225"/>
    </location>
</feature>
<organism evidence="3 5">
    <name type="scientific">Digitaria exilis</name>
    <dbReference type="NCBI Taxonomy" id="1010633"/>
    <lineage>
        <taxon>Eukaryota</taxon>
        <taxon>Viridiplantae</taxon>
        <taxon>Streptophyta</taxon>
        <taxon>Embryophyta</taxon>
        <taxon>Tracheophyta</taxon>
        <taxon>Spermatophyta</taxon>
        <taxon>Magnoliopsida</taxon>
        <taxon>Liliopsida</taxon>
        <taxon>Poales</taxon>
        <taxon>Poaceae</taxon>
        <taxon>PACMAD clade</taxon>
        <taxon>Panicoideae</taxon>
        <taxon>Panicodae</taxon>
        <taxon>Paniceae</taxon>
        <taxon>Anthephorinae</taxon>
        <taxon>Digitaria</taxon>
    </lineage>
</organism>
<dbReference type="EMBL" id="JACEFO010000374">
    <property type="protein sequence ID" value="KAF8772713.1"/>
    <property type="molecule type" value="Genomic_DNA"/>
</dbReference>
<keyword evidence="2" id="KW-0472">Membrane</keyword>
<evidence type="ECO:0000313" key="5">
    <source>
        <dbReference type="Proteomes" id="UP000636709"/>
    </source>
</evidence>
<sequence length="227" mass="24787">MGHIGEPAGTVVIGCKVLPIFNEHGIVEGAVRKVVHRIDGKKAVARVKELLKLAAQARPHGATVSGKKWKKVLSFHARDGSAATTAAKGGRQQKQKQPQQQQANDEMSCSSSKLSFKWDVGSCSSASSVAYSPLSLMSAPAKTSEQTPSRKDYYISRLSSMSQQSMKNMEGEEACRCRMGQWITTDSDCKLCLNHPLLFAYYLLYLAGFIICTHLLLDLLAVVVLEL</sequence>
<feature type="region of interest" description="Disordered" evidence="1">
    <location>
        <begin position="80"/>
        <end position="106"/>
    </location>
</feature>
<keyword evidence="2" id="KW-0812">Transmembrane</keyword>
<dbReference type="PANTHER" id="PTHR36038:SF4">
    <property type="entry name" value="OS06G0102750 PROTEIN"/>
    <property type="match status" value="1"/>
</dbReference>